<feature type="region of interest" description="Disordered" evidence="1">
    <location>
        <begin position="89"/>
        <end position="116"/>
    </location>
</feature>
<dbReference type="EMBL" id="JAHMHR010000078">
    <property type="protein sequence ID" value="KAK1658129.1"/>
    <property type="molecule type" value="Genomic_DNA"/>
</dbReference>
<name>A0AAJ0ER17_9PEZI</name>
<dbReference type="GeneID" id="85451841"/>
<feature type="compositionally biased region" description="Basic residues" evidence="1">
    <location>
        <begin position="106"/>
        <end position="116"/>
    </location>
</feature>
<protein>
    <submittedName>
        <fullName evidence="2">Uncharacterized protein</fullName>
    </submittedName>
</protein>
<comment type="caution">
    <text evidence="2">The sequence shown here is derived from an EMBL/GenBank/DDBJ whole genome shotgun (WGS) entry which is preliminary data.</text>
</comment>
<sequence length="116" mass="12875">MPLPTFDPIPGTTCQLIRAQGGTGPQRAAQHCCQMWEEVDVRCRNRLVGSRQTVGMGSFSRVVPLGAAVCAPLCRLEVMTVRRRYIRREKAKGISGDSSRSWRSGLCRRGRRVVSS</sequence>
<dbReference type="AlphaFoldDB" id="A0AAJ0ER17"/>
<evidence type="ECO:0000256" key="1">
    <source>
        <dbReference type="SAM" id="MobiDB-lite"/>
    </source>
</evidence>
<dbReference type="Proteomes" id="UP001224890">
    <property type="component" value="Unassembled WGS sequence"/>
</dbReference>
<dbReference type="RefSeq" id="XP_060422893.1">
    <property type="nucleotide sequence ID" value="XM_060567315.1"/>
</dbReference>
<keyword evidence="3" id="KW-1185">Reference proteome</keyword>
<accession>A0AAJ0ER17</accession>
<evidence type="ECO:0000313" key="2">
    <source>
        <dbReference type="EMBL" id="KAK1658129.1"/>
    </source>
</evidence>
<reference evidence="2" key="1">
    <citation type="submission" date="2021-06" db="EMBL/GenBank/DDBJ databases">
        <title>Comparative genomics, transcriptomics and evolutionary studies reveal genomic signatures of adaptation to plant cell wall in hemibiotrophic fungi.</title>
        <authorList>
            <consortium name="DOE Joint Genome Institute"/>
            <person name="Baroncelli R."/>
            <person name="Diaz J.F."/>
            <person name="Benocci T."/>
            <person name="Peng M."/>
            <person name="Battaglia E."/>
            <person name="Haridas S."/>
            <person name="Andreopoulos W."/>
            <person name="Labutti K."/>
            <person name="Pangilinan J."/>
            <person name="Floch G.L."/>
            <person name="Makela M.R."/>
            <person name="Henrissat B."/>
            <person name="Grigoriev I.V."/>
            <person name="Crouch J.A."/>
            <person name="De Vries R.P."/>
            <person name="Sukno S.A."/>
            <person name="Thon M.R."/>
        </authorList>
    </citation>
    <scope>NUCLEOTIDE SEQUENCE</scope>
    <source>
        <strain evidence="2">CBS 193.32</strain>
    </source>
</reference>
<evidence type="ECO:0000313" key="3">
    <source>
        <dbReference type="Proteomes" id="UP001224890"/>
    </source>
</evidence>
<organism evidence="2 3">
    <name type="scientific">Colletotrichum godetiae</name>
    <dbReference type="NCBI Taxonomy" id="1209918"/>
    <lineage>
        <taxon>Eukaryota</taxon>
        <taxon>Fungi</taxon>
        <taxon>Dikarya</taxon>
        <taxon>Ascomycota</taxon>
        <taxon>Pezizomycotina</taxon>
        <taxon>Sordariomycetes</taxon>
        <taxon>Hypocreomycetidae</taxon>
        <taxon>Glomerellales</taxon>
        <taxon>Glomerellaceae</taxon>
        <taxon>Colletotrichum</taxon>
        <taxon>Colletotrichum acutatum species complex</taxon>
    </lineage>
</organism>
<gene>
    <name evidence="2" type="ORF">BDP55DRAFT_403825</name>
</gene>
<proteinExistence type="predicted"/>